<keyword evidence="3 5" id="KW-0238">DNA-binding</keyword>
<dbReference type="InterPro" id="IPR004107">
    <property type="entry name" value="Integrase_SAM-like_N"/>
</dbReference>
<protein>
    <submittedName>
        <fullName evidence="8">Tyrosine-type recombinase/integrase</fullName>
    </submittedName>
</protein>
<keyword evidence="4" id="KW-0233">DNA recombination</keyword>
<dbReference type="PROSITE" id="PS51898">
    <property type="entry name" value="TYR_RECOMBINASE"/>
    <property type="match status" value="1"/>
</dbReference>
<dbReference type="Proteomes" id="UP001595637">
    <property type="component" value="Unassembled WGS sequence"/>
</dbReference>
<dbReference type="InterPro" id="IPR050090">
    <property type="entry name" value="Tyrosine_recombinase_XerCD"/>
</dbReference>
<comment type="similarity">
    <text evidence="1">Belongs to the 'phage' integrase family.</text>
</comment>
<keyword evidence="2" id="KW-0229">DNA integration</keyword>
<dbReference type="Pfam" id="PF14657">
    <property type="entry name" value="Arm-DNA-bind_4"/>
    <property type="match status" value="1"/>
</dbReference>
<keyword evidence="9" id="KW-1185">Reference proteome</keyword>
<dbReference type="PROSITE" id="PS51900">
    <property type="entry name" value="CB"/>
    <property type="match status" value="1"/>
</dbReference>
<dbReference type="RefSeq" id="WP_380656471.1">
    <property type="nucleotide sequence ID" value="NZ_JBHRVQ010000001.1"/>
</dbReference>
<dbReference type="InterPro" id="IPR011010">
    <property type="entry name" value="DNA_brk_join_enz"/>
</dbReference>
<dbReference type="Pfam" id="PF00589">
    <property type="entry name" value="Phage_integrase"/>
    <property type="match status" value="1"/>
</dbReference>
<evidence type="ECO:0000313" key="8">
    <source>
        <dbReference type="EMBL" id="MFC3389390.1"/>
    </source>
</evidence>
<dbReference type="SUPFAM" id="SSF56349">
    <property type="entry name" value="DNA breaking-rejoining enzymes"/>
    <property type="match status" value="1"/>
</dbReference>
<evidence type="ECO:0000313" key="9">
    <source>
        <dbReference type="Proteomes" id="UP001595637"/>
    </source>
</evidence>
<organism evidence="8 9">
    <name type="scientific">Salinicoccus sesuvii</name>
    <dbReference type="NCBI Taxonomy" id="868281"/>
    <lineage>
        <taxon>Bacteria</taxon>
        <taxon>Bacillati</taxon>
        <taxon>Bacillota</taxon>
        <taxon>Bacilli</taxon>
        <taxon>Bacillales</taxon>
        <taxon>Staphylococcaceae</taxon>
        <taxon>Salinicoccus</taxon>
    </lineage>
</organism>
<reference evidence="9" key="1">
    <citation type="journal article" date="2019" name="Int. J. Syst. Evol. Microbiol.">
        <title>The Global Catalogue of Microorganisms (GCM) 10K type strain sequencing project: providing services to taxonomists for standard genome sequencing and annotation.</title>
        <authorList>
            <consortium name="The Broad Institute Genomics Platform"/>
            <consortium name="The Broad Institute Genome Sequencing Center for Infectious Disease"/>
            <person name="Wu L."/>
            <person name="Ma J."/>
        </authorList>
    </citation>
    <scope>NUCLEOTIDE SEQUENCE [LARGE SCALE GENOMIC DNA]</scope>
    <source>
        <strain evidence="9">CCM 7756</strain>
    </source>
</reference>
<evidence type="ECO:0000256" key="4">
    <source>
        <dbReference type="ARBA" id="ARBA00023172"/>
    </source>
</evidence>
<dbReference type="Gene3D" id="1.10.443.10">
    <property type="entry name" value="Intergrase catalytic core"/>
    <property type="match status" value="1"/>
</dbReference>
<dbReference type="PANTHER" id="PTHR30349:SF64">
    <property type="entry name" value="PROPHAGE INTEGRASE INTD-RELATED"/>
    <property type="match status" value="1"/>
</dbReference>
<dbReference type="InterPro" id="IPR028259">
    <property type="entry name" value="AP2-like_int_N"/>
</dbReference>
<accession>A0ABV7NA01</accession>
<evidence type="ECO:0000256" key="3">
    <source>
        <dbReference type="ARBA" id="ARBA00023125"/>
    </source>
</evidence>
<evidence type="ECO:0000259" key="7">
    <source>
        <dbReference type="PROSITE" id="PS51900"/>
    </source>
</evidence>
<feature type="domain" description="Tyr recombinase" evidence="6">
    <location>
        <begin position="163"/>
        <end position="351"/>
    </location>
</feature>
<evidence type="ECO:0000256" key="2">
    <source>
        <dbReference type="ARBA" id="ARBA00022908"/>
    </source>
</evidence>
<dbReference type="InterPro" id="IPR010998">
    <property type="entry name" value="Integrase_recombinase_N"/>
</dbReference>
<proteinExistence type="inferred from homology"/>
<evidence type="ECO:0000256" key="5">
    <source>
        <dbReference type="PROSITE-ProRule" id="PRU01248"/>
    </source>
</evidence>
<feature type="domain" description="Core-binding (CB)" evidence="7">
    <location>
        <begin position="59"/>
        <end position="141"/>
    </location>
</feature>
<dbReference type="EMBL" id="JBHRVQ010000001">
    <property type="protein sequence ID" value="MFC3389390.1"/>
    <property type="molecule type" value="Genomic_DNA"/>
</dbReference>
<evidence type="ECO:0000256" key="1">
    <source>
        <dbReference type="ARBA" id="ARBA00008857"/>
    </source>
</evidence>
<dbReference type="InterPro" id="IPR002104">
    <property type="entry name" value="Integrase_catalytic"/>
</dbReference>
<comment type="caution">
    <text evidence="8">The sequence shown here is derived from an EMBL/GenBank/DDBJ whole genome shotgun (WGS) entry which is preliminary data.</text>
</comment>
<gene>
    <name evidence="8" type="ORF">ACFOEO_12435</name>
</gene>
<dbReference type="Gene3D" id="1.10.150.130">
    <property type="match status" value="1"/>
</dbReference>
<dbReference type="InterPro" id="IPR013762">
    <property type="entry name" value="Integrase-like_cat_sf"/>
</dbReference>
<sequence length="353" mass="41958">MPVYKDETRGTFYVQLSYTDKFGKRKHYKKRGFKRRKEARQHEEDYMQLLDGDSIKDKLPFDALAEEYKAWYKERRKPSSYKTLETHLNTHLAPYFKQMNVHEMTTRDVLDYQRHMLDKDLSASYIKKNIVFLGAIVKHGVKFHELRNNVVSIVGNIEKVDKIVRNYWTMEEFETYYGSLEDVMHKAIFRTLFYSGIRLGELRALTWLDVNFTRNYLNINKTNYKGIVDDPKSTASIRLVFLPDHVMDILKAYQEWYKENLPYKPEYVVFGSFYKSIGETTVGVWHNENLKHVKLHRIKVHEFRHSHASDCINRLNMDQYALMKRLGHSDTNQIQRIYGHLYPSSAQSAIEGL</sequence>
<dbReference type="PANTHER" id="PTHR30349">
    <property type="entry name" value="PHAGE INTEGRASE-RELATED"/>
    <property type="match status" value="1"/>
</dbReference>
<dbReference type="Pfam" id="PF14659">
    <property type="entry name" value="Phage_int_SAM_3"/>
    <property type="match status" value="1"/>
</dbReference>
<dbReference type="CDD" id="cd01189">
    <property type="entry name" value="INT_ICEBs1_C_like"/>
    <property type="match status" value="1"/>
</dbReference>
<name>A0ABV7NA01_9STAP</name>
<evidence type="ECO:0000259" key="6">
    <source>
        <dbReference type="PROSITE" id="PS51898"/>
    </source>
</evidence>
<dbReference type="InterPro" id="IPR044068">
    <property type="entry name" value="CB"/>
</dbReference>